<keyword evidence="2 5" id="KW-0479">Metal-binding</keyword>
<feature type="binding site" evidence="5">
    <location>
        <position position="247"/>
    </location>
    <ligand>
        <name>Mg(2+)</name>
        <dbReference type="ChEBI" id="CHEBI:18420"/>
    </ligand>
</feature>
<dbReference type="InterPro" id="IPR034603">
    <property type="entry name" value="Dipeptide_epimerase"/>
</dbReference>
<proteinExistence type="inferred from homology"/>
<evidence type="ECO:0000313" key="9">
    <source>
        <dbReference type="Proteomes" id="UP000317093"/>
    </source>
</evidence>
<dbReference type="Gene3D" id="3.30.390.10">
    <property type="entry name" value="Enolase-like, N-terminal domain"/>
    <property type="match status" value="1"/>
</dbReference>
<dbReference type="OrthoDB" id="9775391at2"/>
<dbReference type="PANTHER" id="PTHR48073:SF2">
    <property type="entry name" value="O-SUCCINYLBENZOATE SYNTHASE"/>
    <property type="match status" value="1"/>
</dbReference>
<dbReference type="SFLD" id="SFLDG00180">
    <property type="entry name" value="muconate_cycloisomerase"/>
    <property type="match status" value="1"/>
</dbReference>
<dbReference type="Proteomes" id="UP000317093">
    <property type="component" value="Chromosome"/>
</dbReference>
<dbReference type="Pfam" id="PF13378">
    <property type="entry name" value="MR_MLE_C"/>
    <property type="match status" value="1"/>
</dbReference>
<evidence type="ECO:0000256" key="1">
    <source>
        <dbReference type="ARBA" id="ARBA00008031"/>
    </source>
</evidence>
<protein>
    <recommendedName>
        <fullName evidence="6">Dipeptide epimerase</fullName>
        <ecNumber evidence="6">5.1.1.-</ecNumber>
    </recommendedName>
</protein>
<comment type="similarity">
    <text evidence="1 6">Belongs to the mandelate racemase/muconate lactonizing enzyme family.</text>
</comment>
<feature type="binding site" evidence="5">
    <location>
        <position position="272"/>
    </location>
    <ligand>
        <name>Mg(2+)</name>
        <dbReference type="ChEBI" id="CHEBI:18420"/>
    </ligand>
</feature>
<evidence type="ECO:0000259" key="7">
    <source>
        <dbReference type="SMART" id="SM00922"/>
    </source>
</evidence>
<dbReference type="GO" id="GO:0046872">
    <property type="term" value="F:metal ion binding"/>
    <property type="evidence" value="ECO:0007669"/>
    <property type="project" value="UniProtKB-KW"/>
</dbReference>
<comment type="cofactor">
    <cofactor evidence="5 6">
        <name>Mg(2+)</name>
        <dbReference type="ChEBI" id="CHEBI:18420"/>
    </cofactor>
    <text evidence="5 6">Binds 1 Mg(2+) ion per subunit.</text>
</comment>
<evidence type="ECO:0000313" key="8">
    <source>
        <dbReference type="EMBL" id="QDU63437.1"/>
    </source>
</evidence>
<dbReference type="SUPFAM" id="SSF51604">
    <property type="entry name" value="Enolase C-terminal domain-like"/>
    <property type="match status" value="1"/>
</dbReference>
<name>A0A518B917_9BACT</name>
<feature type="binding site" evidence="5">
    <location>
        <position position="221"/>
    </location>
    <ligand>
        <name>Mg(2+)</name>
        <dbReference type="ChEBI" id="CHEBI:18420"/>
    </ligand>
</feature>
<evidence type="ECO:0000256" key="3">
    <source>
        <dbReference type="ARBA" id="ARBA00022842"/>
    </source>
</evidence>
<dbReference type="EC" id="5.1.1.-" evidence="6"/>
<evidence type="ECO:0000256" key="2">
    <source>
        <dbReference type="ARBA" id="ARBA00022723"/>
    </source>
</evidence>
<dbReference type="SMART" id="SM00922">
    <property type="entry name" value="MR_MLE"/>
    <property type="match status" value="1"/>
</dbReference>
<evidence type="ECO:0000256" key="6">
    <source>
        <dbReference type="RuleBase" id="RU366006"/>
    </source>
</evidence>
<dbReference type="Gene3D" id="3.20.20.120">
    <property type="entry name" value="Enolase-like C-terminal domain"/>
    <property type="match status" value="1"/>
</dbReference>
<evidence type="ECO:0000256" key="5">
    <source>
        <dbReference type="PIRSR" id="PIRSR634603-3"/>
    </source>
</evidence>
<feature type="domain" description="Mandelate racemase/muconate lactonizing enzyme C-terminal" evidence="7">
    <location>
        <begin position="173"/>
        <end position="268"/>
    </location>
</feature>
<reference evidence="8 9" key="1">
    <citation type="submission" date="2019-02" db="EMBL/GenBank/DDBJ databases">
        <title>Deep-cultivation of Planctomycetes and their phenomic and genomic characterization uncovers novel biology.</title>
        <authorList>
            <person name="Wiegand S."/>
            <person name="Jogler M."/>
            <person name="Boedeker C."/>
            <person name="Pinto D."/>
            <person name="Vollmers J."/>
            <person name="Rivas-Marin E."/>
            <person name="Kohn T."/>
            <person name="Peeters S.H."/>
            <person name="Heuer A."/>
            <person name="Rast P."/>
            <person name="Oberbeckmann S."/>
            <person name="Bunk B."/>
            <person name="Jeske O."/>
            <person name="Meyerdierks A."/>
            <person name="Storesund J.E."/>
            <person name="Kallscheuer N."/>
            <person name="Luecker S."/>
            <person name="Lage O.M."/>
            <person name="Pohl T."/>
            <person name="Merkel B.J."/>
            <person name="Hornburger P."/>
            <person name="Mueller R.-W."/>
            <person name="Bruemmer F."/>
            <person name="Labrenz M."/>
            <person name="Spormann A.M."/>
            <person name="Op den Camp H."/>
            <person name="Overmann J."/>
            <person name="Amann R."/>
            <person name="Jetten M.S.M."/>
            <person name="Mascher T."/>
            <person name="Medema M.H."/>
            <person name="Devos D.P."/>
            <person name="Kaster A.-K."/>
            <person name="Ovreas L."/>
            <person name="Rohde M."/>
            <person name="Galperin M.Y."/>
            <person name="Jogler C."/>
        </authorList>
    </citation>
    <scope>NUCLEOTIDE SEQUENCE [LARGE SCALE GENOMIC DNA]</scope>
    <source>
        <strain evidence="8 9">Pan216</strain>
    </source>
</reference>
<keyword evidence="3 5" id="KW-0460">Magnesium</keyword>
<dbReference type="RefSeq" id="WP_145260913.1">
    <property type="nucleotide sequence ID" value="NZ_CP036279.1"/>
</dbReference>
<dbReference type="KEGG" id="knv:Pan216_43170"/>
<dbReference type="CDD" id="cd03319">
    <property type="entry name" value="L-Ala-DL-Glu_epimerase"/>
    <property type="match status" value="1"/>
</dbReference>
<dbReference type="GO" id="GO:0016855">
    <property type="term" value="F:racemase and epimerase activity, acting on amino acids and derivatives"/>
    <property type="evidence" value="ECO:0007669"/>
    <property type="project" value="UniProtKB-UniRule"/>
</dbReference>
<evidence type="ECO:0000256" key="4">
    <source>
        <dbReference type="ARBA" id="ARBA00023235"/>
    </source>
</evidence>
<organism evidence="8 9">
    <name type="scientific">Kolteria novifilia</name>
    <dbReference type="NCBI Taxonomy" id="2527975"/>
    <lineage>
        <taxon>Bacteria</taxon>
        <taxon>Pseudomonadati</taxon>
        <taxon>Planctomycetota</taxon>
        <taxon>Planctomycetia</taxon>
        <taxon>Kolteriales</taxon>
        <taxon>Kolteriaceae</taxon>
        <taxon>Kolteria</taxon>
    </lineage>
</organism>
<dbReference type="InterPro" id="IPR036849">
    <property type="entry name" value="Enolase-like_C_sf"/>
</dbReference>
<accession>A0A518B917</accession>
<dbReference type="InterPro" id="IPR029017">
    <property type="entry name" value="Enolase-like_N"/>
</dbReference>
<keyword evidence="4 6" id="KW-0413">Isomerase</keyword>
<dbReference type="SFLD" id="SFLDS00001">
    <property type="entry name" value="Enolase"/>
    <property type="match status" value="1"/>
</dbReference>
<dbReference type="SUPFAM" id="SSF54826">
    <property type="entry name" value="Enolase N-terminal domain-like"/>
    <property type="match status" value="1"/>
</dbReference>
<dbReference type="InterPro" id="IPR013342">
    <property type="entry name" value="Mandelate_racemase_C"/>
</dbReference>
<dbReference type="PANTHER" id="PTHR48073">
    <property type="entry name" value="O-SUCCINYLBENZOATE SYNTHASE-RELATED"/>
    <property type="match status" value="1"/>
</dbReference>
<sequence length="404" mass="44680">MTTLHHATTGKPALQVANVELYHVRIPFKRTVRHASHARDSSENAVVRCTLSDGTIGYGEGLPRDYVTGETIETSLDLLRRADWSGQLSPVGSFGEAIEMIRSFSLPPVEGDDRGCVGNAARCAAEIALLDAYGQAFGTSLYELCSLLPGCQSILKKRRRCRYSGAITSKSPKREVLTALKFRAGWFFQCKIKVGTRGQDDVARLRRLRRFLGPWMNIRIDANEAWTPEEVVERIKELEPFKITSVEQPVAHEQVDCLREVRQQVDVPIMLDESLCGAIDAERAIADRTCDLFNIRLSKCGGLIPSLELAALAQRHGLGYQLGCQVGETGILSAAGRHFGCTVDKIRYLEGSYDKHLVKERLTREDLTFGLGGVGYRLKKPGLGVTIDPESLSRVTIAKEQLHG</sequence>
<dbReference type="EMBL" id="CP036279">
    <property type="protein sequence ID" value="QDU63437.1"/>
    <property type="molecule type" value="Genomic_DNA"/>
</dbReference>
<keyword evidence="9" id="KW-1185">Reference proteome</keyword>
<dbReference type="InterPro" id="IPR029065">
    <property type="entry name" value="Enolase_C-like"/>
</dbReference>
<dbReference type="AlphaFoldDB" id="A0A518B917"/>
<gene>
    <name evidence="8" type="ORF">Pan216_43170</name>
</gene>